<feature type="compositionally biased region" description="Polar residues" evidence="1">
    <location>
        <begin position="41"/>
        <end position="52"/>
    </location>
</feature>
<evidence type="ECO:0000259" key="2">
    <source>
        <dbReference type="Pfam" id="PF00881"/>
    </source>
</evidence>
<keyword evidence="4" id="KW-1185">Reference proteome</keyword>
<dbReference type="NCBIfam" id="TIGR03605">
    <property type="entry name" value="antibiot_sagB"/>
    <property type="match status" value="1"/>
</dbReference>
<dbReference type="Gene3D" id="3.40.109.10">
    <property type="entry name" value="NADH Oxidase"/>
    <property type="match status" value="1"/>
</dbReference>
<dbReference type="STRING" id="1073996.SAMN05444271_1426"/>
<dbReference type="PANTHER" id="PTHR43745:SF2">
    <property type="entry name" value="NITROREDUCTASE MJ1384-RELATED"/>
    <property type="match status" value="1"/>
</dbReference>
<dbReference type="SUPFAM" id="SSF55469">
    <property type="entry name" value="FMN-dependent nitroreductase-like"/>
    <property type="match status" value="1"/>
</dbReference>
<gene>
    <name evidence="3" type="ORF">SAMN05444271_1426</name>
</gene>
<reference evidence="3 4" key="1">
    <citation type="submission" date="2016-10" db="EMBL/GenBank/DDBJ databases">
        <authorList>
            <person name="de Groot N.N."/>
        </authorList>
    </citation>
    <scope>NUCLEOTIDE SEQUENCE [LARGE SCALE GENOMIC DNA]</scope>
    <source>
        <strain evidence="3 4">DSM 22187</strain>
    </source>
</reference>
<dbReference type="GO" id="GO:0016491">
    <property type="term" value="F:oxidoreductase activity"/>
    <property type="evidence" value="ECO:0007669"/>
    <property type="project" value="InterPro"/>
</dbReference>
<evidence type="ECO:0000313" key="4">
    <source>
        <dbReference type="Proteomes" id="UP000198888"/>
    </source>
</evidence>
<proteinExistence type="predicted"/>
<name>A0A1H6XL66_9EURY</name>
<dbReference type="AlphaFoldDB" id="A0A1H6XL66"/>
<dbReference type="OrthoDB" id="10206at2157"/>
<feature type="region of interest" description="Disordered" evidence="1">
    <location>
        <begin position="30"/>
        <end position="54"/>
    </location>
</feature>
<evidence type="ECO:0000313" key="3">
    <source>
        <dbReference type="EMBL" id="SEJ29841.1"/>
    </source>
</evidence>
<protein>
    <submittedName>
        <fullName evidence="3">SagB-type dehydrogenase domain-containing protein</fullName>
    </submittedName>
</protein>
<dbReference type="InterPro" id="IPR000415">
    <property type="entry name" value="Nitroreductase-like"/>
</dbReference>
<dbReference type="Pfam" id="PF00881">
    <property type="entry name" value="Nitroreductase"/>
    <property type="match status" value="1"/>
</dbReference>
<dbReference type="InterPro" id="IPR029479">
    <property type="entry name" value="Nitroreductase"/>
</dbReference>
<dbReference type="CDD" id="cd02142">
    <property type="entry name" value="McbC_SagB-like_oxidoreductase"/>
    <property type="match status" value="1"/>
</dbReference>
<sequence length="262" mass="28918">MSRNSPLDGNSPLDDEFEYLYELYHKNLPPLVSEPTLAPKESSSPGSPTSGYKTYRRAATTPLADTADSDFLKRLQQRASYTPPTERRPIPNTELSTLLAYSYGEIREAGGDPRRPVASGGACYPLEIYPIVLDSPDVDCGIYHYNVRDDTLEQLQEGDYSEWVRTNWTWITAADAVAAVFVITAIPERSADKYGEMGYLFAGLEAGSVIQNLQLVATELGIGSRPHNGLDYRAVRHQLQLRDDEYLLSTVAFGGATQVGSD</sequence>
<dbReference type="PANTHER" id="PTHR43745">
    <property type="entry name" value="NITROREDUCTASE MJ1384-RELATED"/>
    <property type="match status" value="1"/>
</dbReference>
<dbReference type="RefSeq" id="WP_089673728.1">
    <property type="nucleotide sequence ID" value="NZ_CP024845.1"/>
</dbReference>
<evidence type="ECO:0000256" key="1">
    <source>
        <dbReference type="SAM" id="MobiDB-lite"/>
    </source>
</evidence>
<dbReference type="InterPro" id="IPR020051">
    <property type="entry name" value="SagB-type_dehydrogenase"/>
</dbReference>
<dbReference type="EMBL" id="FNYR01000042">
    <property type="protein sequence ID" value="SEJ29841.1"/>
    <property type="molecule type" value="Genomic_DNA"/>
</dbReference>
<accession>A0A2H4PXN6</accession>
<dbReference type="KEGG" id="hae:halTADL_0047"/>
<organism evidence="3 4">
    <name type="scientific">Halohasta litchfieldiae</name>
    <dbReference type="NCBI Taxonomy" id="1073996"/>
    <lineage>
        <taxon>Archaea</taxon>
        <taxon>Methanobacteriati</taxon>
        <taxon>Methanobacteriota</taxon>
        <taxon>Stenosarchaea group</taxon>
        <taxon>Halobacteria</taxon>
        <taxon>Halobacteriales</taxon>
        <taxon>Haloferacaceae</taxon>
        <taxon>Halohasta</taxon>
    </lineage>
</organism>
<dbReference type="InterPro" id="IPR052544">
    <property type="entry name" value="Bacteriocin_Proc_Enz"/>
</dbReference>
<feature type="domain" description="Nitroreductase" evidence="2">
    <location>
        <begin position="88"/>
        <end position="254"/>
    </location>
</feature>
<accession>A0A1H6XL66</accession>
<dbReference type="GeneID" id="35000883"/>
<dbReference type="Proteomes" id="UP000198888">
    <property type="component" value="Unassembled WGS sequence"/>
</dbReference>